<feature type="domain" description="SnoaL-like" evidence="1">
    <location>
        <begin position="4"/>
        <end position="91"/>
    </location>
</feature>
<evidence type="ECO:0000313" key="3">
    <source>
        <dbReference type="Proteomes" id="UP000176087"/>
    </source>
</evidence>
<keyword evidence="3" id="KW-1185">Reference proteome</keyword>
<proteinExistence type="predicted"/>
<comment type="caution">
    <text evidence="2">The sequence shown here is derived from an EMBL/GenBank/DDBJ whole genome shotgun (WGS) entry which is preliminary data.</text>
</comment>
<sequence>MESYIAQDRERAERLIADDYRFTSPQDDHIDRAAFFARCFPTAERLRAQEILAVVPAGGDDVFLLYEYELKTGERHRNVEVATVRDGRITETQVFFGGRVG</sequence>
<dbReference type="InterPro" id="IPR037401">
    <property type="entry name" value="SnoaL-like"/>
</dbReference>
<organism evidence="2 3">
    <name type="scientific">Streptomyces abyssalis</name>
    <dbReference type="NCBI Taxonomy" id="933944"/>
    <lineage>
        <taxon>Bacteria</taxon>
        <taxon>Bacillati</taxon>
        <taxon>Actinomycetota</taxon>
        <taxon>Actinomycetes</taxon>
        <taxon>Kitasatosporales</taxon>
        <taxon>Streptomycetaceae</taxon>
        <taxon>Streptomyces</taxon>
    </lineage>
</organism>
<accession>A0A1E7JID4</accession>
<reference evidence="2 3" key="1">
    <citation type="journal article" date="2016" name="Front. Microbiol.">
        <title>Comparative Genomics Analysis of Streptomyces Species Reveals Their Adaptation to the Marine Environment and Their Diversity at the Genomic Level.</title>
        <authorList>
            <person name="Tian X."/>
            <person name="Zhang Z."/>
            <person name="Yang T."/>
            <person name="Chen M."/>
            <person name="Li J."/>
            <person name="Chen F."/>
            <person name="Yang J."/>
            <person name="Li W."/>
            <person name="Zhang B."/>
            <person name="Zhang Z."/>
            <person name="Wu J."/>
            <person name="Zhang C."/>
            <person name="Long L."/>
            <person name="Xiao J."/>
        </authorList>
    </citation>
    <scope>NUCLEOTIDE SEQUENCE [LARGE SCALE GENOMIC DNA]</scope>
    <source>
        <strain evidence="2 3">SCSIO 10390</strain>
    </source>
</reference>
<dbReference type="EMBL" id="LJGT01000041">
    <property type="protein sequence ID" value="OEU86229.1"/>
    <property type="molecule type" value="Genomic_DNA"/>
</dbReference>
<dbReference type="InterPro" id="IPR032710">
    <property type="entry name" value="NTF2-like_dom_sf"/>
</dbReference>
<dbReference type="SUPFAM" id="SSF54427">
    <property type="entry name" value="NTF2-like"/>
    <property type="match status" value="1"/>
</dbReference>
<evidence type="ECO:0000313" key="2">
    <source>
        <dbReference type="EMBL" id="OEU86229.1"/>
    </source>
</evidence>
<evidence type="ECO:0000259" key="1">
    <source>
        <dbReference type="Pfam" id="PF12680"/>
    </source>
</evidence>
<dbReference type="Gene3D" id="3.10.450.50">
    <property type="match status" value="1"/>
</dbReference>
<dbReference type="Pfam" id="PF12680">
    <property type="entry name" value="SnoaL_2"/>
    <property type="match status" value="1"/>
</dbReference>
<dbReference type="STRING" id="933944.AN215_22135"/>
<gene>
    <name evidence="2" type="ORF">AN215_22135</name>
</gene>
<dbReference type="AlphaFoldDB" id="A0A1E7JID4"/>
<dbReference type="Proteomes" id="UP000176087">
    <property type="component" value="Unassembled WGS sequence"/>
</dbReference>
<dbReference type="PATRIC" id="fig|933944.5.peg.6102"/>
<dbReference type="OrthoDB" id="4945579at2"/>
<name>A0A1E7JID4_9ACTN</name>
<protein>
    <recommendedName>
        <fullName evidence="1">SnoaL-like domain-containing protein</fullName>
    </recommendedName>
</protein>